<keyword evidence="3 5" id="KW-0949">S-adenosyl-L-methionine</keyword>
<accession>A0A840P4T3</accession>
<feature type="compositionally biased region" description="Basic and acidic residues" evidence="8">
    <location>
        <begin position="365"/>
        <end position="377"/>
    </location>
</feature>
<dbReference type="PROSITE" id="PS51679">
    <property type="entry name" value="SAM_MT_C5"/>
    <property type="match status" value="1"/>
</dbReference>
<dbReference type="NCBIfam" id="TIGR00675">
    <property type="entry name" value="dcm"/>
    <property type="match status" value="1"/>
</dbReference>
<evidence type="ECO:0000256" key="6">
    <source>
        <dbReference type="RuleBase" id="RU000416"/>
    </source>
</evidence>
<evidence type="ECO:0000313" key="10">
    <source>
        <dbReference type="Proteomes" id="UP000578449"/>
    </source>
</evidence>
<comment type="similarity">
    <text evidence="5 6">Belongs to the class I-like SAM-binding methyltransferase superfamily. C5-methyltransferase family.</text>
</comment>
<dbReference type="InterPro" id="IPR018117">
    <property type="entry name" value="C5_DNA_meth_AS"/>
</dbReference>
<dbReference type="PROSITE" id="PS00094">
    <property type="entry name" value="C5_MTASE_1"/>
    <property type="match status" value="1"/>
</dbReference>
<name>A0A840P4T3_9ACTN</name>
<dbReference type="RefSeq" id="WP_185049870.1">
    <property type="nucleotide sequence ID" value="NZ_BAABIX010000005.1"/>
</dbReference>
<reference evidence="9 10" key="1">
    <citation type="submission" date="2020-08" db="EMBL/GenBank/DDBJ databases">
        <title>Genomic Encyclopedia of Type Strains, Phase IV (KMG-IV): sequencing the most valuable type-strain genomes for metagenomic binning, comparative biology and taxonomic classification.</title>
        <authorList>
            <person name="Goeker M."/>
        </authorList>
    </citation>
    <scope>NUCLEOTIDE SEQUENCE [LARGE SCALE GENOMIC DNA]</scope>
    <source>
        <strain evidence="9 10">DSM 45615</strain>
    </source>
</reference>
<dbReference type="PANTHER" id="PTHR10629:SF52">
    <property type="entry name" value="DNA (CYTOSINE-5)-METHYLTRANSFERASE 1"/>
    <property type="match status" value="1"/>
</dbReference>
<dbReference type="GO" id="GO:0003886">
    <property type="term" value="F:DNA (cytosine-5-)-methyltransferase activity"/>
    <property type="evidence" value="ECO:0007669"/>
    <property type="project" value="UniProtKB-EC"/>
</dbReference>
<dbReference type="GO" id="GO:0032259">
    <property type="term" value="P:methylation"/>
    <property type="evidence" value="ECO:0007669"/>
    <property type="project" value="UniProtKB-KW"/>
</dbReference>
<feature type="region of interest" description="Disordered" evidence="8">
    <location>
        <begin position="199"/>
        <end position="248"/>
    </location>
</feature>
<feature type="compositionally biased region" description="Basic residues" evidence="8">
    <location>
        <begin position="342"/>
        <end position="354"/>
    </location>
</feature>
<comment type="caution">
    <text evidence="9">The sequence shown here is derived from an EMBL/GenBank/DDBJ whole genome shotgun (WGS) entry which is preliminary data.</text>
</comment>
<evidence type="ECO:0000256" key="2">
    <source>
        <dbReference type="ARBA" id="ARBA00022679"/>
    </source>
</evidence>
<evidence type="ECO:0000256" key="5">
    <source>
        <dbReference type="PROSITE-ProRule" id="PRU01016"/>
    </source>
</evidence>
<organism evidence="9 10">
    <name type="scientific">Thermocatellispora tengchongensis</name>
    <dbReference type="NCBI Taxonomy" id="1073253"/>
    <lineage>
        <taxon>Bacteria</taxon>
        <taxon>Bacillati</taxon>
        <taxon>Actinomycetota</taxon>
        <taxon>Actinomycetes</taxon>
        <taxon>Streptosporangiales</taxon>
        <taxon>Streptosporangiaceae</taxon>
        <taxon>Thermocatellispora</taxon>
    </lineage>
</organism>
<feature type="compositionally biased region" description="Basic and acidic residues" evidence="8">
    <location>
        <begin position="222"/>
        <end position="247"/>
    </location>
</feature>
<keyword evidence="2 5" id="KW-0808">Transferase</keyword>
<evidence type="ECO:0000256" key="1">
    <source>
        <dbReference type="ARBA" id="ARBA00022603"/>
    </source>
</evidence>
<dbReference type="InterPro" id="IPR001525">
    <property type="entry name" value="C5_MeTfrase"/>
</dbReference>
<dbReference type="SUPFAM" id="SSF53335">
    <property type="entry name" value="S-adenosyl-L-methionine-dependent methyltransferases"/>
    <property type="match status" value="1"/>
</dbReference>
<gene>
    <name evidence="9" type="ORF">HNP84_002592</name>
</gene>
<dbReference type="PANTHER" id="PTHR10629">
    <property type="entry name" value="CYTOSINE-SPECIFIC METHYLTRANSFERASE"/>
    <property type="match status" value="1"/>
</dbReference>
<dbReference type="InterPro" id="IPR029063">
    <property type="entry name" value="SAM-dependent_MTases_sf"/>
</dbReference>
<keyword evidence="10" id="KW-1185">Reference proteome</keyword>
<keyword evidence="1 5" id="KW-0489">Methyltransferase</keyword>
<comment type="catalytic activity">
    <reaction evidence="7">
        <text>a 2'-deoxycytidine in DNA + S-adenosyl-L-methionine = a 5-methyl-2'-deoxycytidine in DNA + S-adenosyl-L-homocysteine + H(+)</text>
        <dbReference type="Rhea" id="RHEA:13681"/>
        <dbReference type="Rhea" id="RHEA-COMP:11369"/>
        <dbReference type="Rhea" id="RHEA-COMP:11370"/>
        <dbReference type="ChEBI" id="CHEBI:15378"/>
        <dbReference type="ChEBI" id="CHEBI:57856"/>
        <dbReference type="ChEBI" id="CHEBI:59789"/>
        <dbReference type="ChEBI" id="CHEBI:85452"/>
        <dbReference type="ChEBI" id="CHEBI:85454"/>
        <dbReference type="EC" id="2.1.1.37"/>
    </reaction>
</comment>
<dbReference type="PRINTS" id="PR00105">
    <property type="entry name" value="C5METTRFRASE"/>
</dbReference>
<proteinExistence type="inferred from homology"/>
<feature type="active site" evidence="5">
    <location>
        <position position="76"/>
    </location>
</feature>
<dbReference type="GO" id="GO:0044027">
    <property type="term" value="P:negative regulation of gene expression via chromosomal CpG island methylation"/>
    <property type="evidence" value="ECO:0007669"/>
    <property type="project" value="TreeGrafter"/>
</dbReference>
<dbReference type="GO" id="GO:0003677">
    <property type="term" value="F:DNA binding"/>
    <property type="evidence" value="ECO:0007669"/>
    <property type="project" value="TreeGrafter"/>
</dbReference>
<evidence type="ECO:0000256" key="7">
    <source>
        <dbReference type="RuleBase" id="RU000417"/>
    </source>
</evidence>
<protein>
    <recommendedName>
        <fullName evidence="7">Cytosine-specific methyltransferase</fullName>
        <ecNumber evidence="7">2.1.1.37</ecNumber>
    </recommendedName>
</protein>
<feature type="region of interest" description="Disordered" evidence="8">
    <location>
        <begin position="335"/>
        <end position="377"/>
    </location>
</feature>
<dbReference type="Proteomes" id="UP000578449">
    <property type="component" value="Unassembled WGS sequence"/>
</dbReference>
<evidence type="ECO:0000256" key="8">
    <source>
        <dbReference type="SAM" id="MobiDB-lite"/>
    </source>
</evidence>
<dbReference type="AlphaFoldDB" id="A0A840P4T3"/>
<dbReference type="InterPro" id="IPR050390">
    <property type="entry name" value="C5-Methyltransferase"/>
</dbReference>
<evidence type="ECO:0000256" key="4">
    <source>
        <dbReference type="ARBA" id="ARBA00022747"/>
    </source>
</evidence>
<dbReference type="GO" id="GO:0009307">
    <property type="term" value="P:DNA restriction-modification system"/>
    <property type="evidence" value="ECO:0007669"/>
    <property type="project" value="UniProtKB-KW"/>
</dbReference>
<evidence type="ECO:0000313" key="9">
    <source>
        <dbReference type="EMBL" id="MBB5132871.1"/>
    </source>
</evidence>
<sequence>MTGLLTAGSLCSGYGGLDLAVHAVLGTRLLWAADNDPDAARVLAARFPDVPNLGDLTAIDWDTVPPVDVLTAGFPCQDLSYAGRGAGITKGTRSGLWHTIADAVATLRPRLLVLENVRAIVTRRPGLDVVLADLARLGFDANWTCLRASDLGAAHERKRWFCLAWPAADTGRTRRQGGRLPGATAERVHLAADAAHFGHQRGGVARRRGDGPSYGGLPATADPDRSRRRTDQHDLRQRQSHAERRGVFDWGPYGPAVARWEATIGHPPPWPVEPGRHGRPRLSPRFSEWLMGLPAGWVTDVPGISRTGRLRLVGNGVVPLQGPSPSPPYCPNTCAVNGNPHRATRPRRRLRRPVGRPYSTLRRNTPPDRPDVLERAA</sequence>
<dbReference type="Gene3D" id="3.40.50.150">
    <property type="entry name" value="Vaccinia Virus protein VP39"/>
    <property type="match status" value="1"/>
</dbReference>
<evidence type="ECO:0000256" key="3">
    <source>
        <dbReference type="ARBA" id="ARBA00022691"/>
    </source>
</evidence>
<keyword evidence="4" id="KW-0680">Restriction system</keyword>
<dbReference type="EMBL" id="JACHGN010000005">
    <property type="protein sequence ID" value="MBB5132871.1"/>
    <property type="molecule type" value="Genomic_DNA"/>
</dbReference>
<dbReference type="Pfam" id="PF00145">
    <property type="entry name" value="DNA_methylase"/>
    <property type="match status" value="1"/>
</dbReference>
<dbReference type="EC" id="2.1.1.37" evidence="7"/>